<proteinExistence type="predicted"/>
<name>A0A3P8DT30_9TREM</name>
<gene>
    <name evidence="1" type="ORF">SMTD_LOCUS8740</name>
</gene>
<dbReference type="EMBL" id="UZAL01029148">
    <property type="protein sequence ID" value="VDP46260.1"/>
    <property type="molecule type" value="Genomic_DNA"/>
</dbReference>
<reference evidence="1 2" key="1">
    <citation type="submission" date="2018-11" db="EMBL/GenBank/DDBJ databases">
        <authorList>
            <consortium name="Pathogen Informatics"/>
        </authorList>
    </citation>
    <scope>NUCLEOTIDE SEQUENCE [LARGE SCALE GENOMIC DNA]</scope>
    <source>
        <strain>Denwood</strain>
        <strain evidence="2">Zambia</strain>
    </source>
</reference>
<organism evidence="1 2">
    <name type="scientific">Schistosoma mattheei</name>
    <dbReference type="NCBI Taxonomy" id="31246"/>
    <lineage>
        <taxon>Eukaryota</taxon>
        <taxon>Metazoa</taxon>
        <taxon>Spiralia</taxon>
        <taxon>Lophotrochozoa</taxon>
        <taxon>Platyhelminthes</taxon>
        <taxon>Trematoda</taxon>
        <taxon>Digenea</taxon>
        <taxon>Strigeidida</taxon>
        <taxon>Schistosomatoidea</taxon>
        <taxon>Schistosomatidae</taxon>
        <taxon>Schistosoma</taxon>
    </lineage>
</organism>
<evidence type="ECO:0000313" key="2">
    <source>
        <dbReference type="Proteomes" id="UP000269396"/>
    </source>
</evidence>
<keyword evidence="2" id="KW-1185">Reference proteome</keyword>
<sequence length="78" mass="9531">MWFRQLLQWLTNQIIIHSKSDGFLWLHKCIQGQQHNALNLRFLFPLQYPYFHCSDYNQTQTSMIQFVEVQVRFDQVVL</sequence>
<evidence type="ECO:0000313" key="1">
    <source>
        <dbReference type="EMBL" id="VDP46260.1"/>
    </source>
</evidence>
<dbReference type="AlphaFoldDB" id="A0A3P8DT30"/>
<dbReference type="Proteomes" id="UP000269396">
    <property type="component" value="Unassembled WGS sequence"/>
</dbReference>
<accession>A0A3P8DT30</accession>
<protein>
    <submittedName>
        <fullName evidence="1">Uncharacterized protein</fullName>
    </submittedName>
</protein>